<dbReference type="RefSeq" id="WP_218595318.1">
    <property type="nucleotide sequence ID" value="NZ_JADQDF010000001.1"/>
</dbReference>
<dbReference type="Proteomes" id="UP000694300">
    <property type="component" value="Unassembled WGS sequence"/>
</dbReference>
<dbReference type="PANTHER" id="PTHR34846:SF10">
    <property type="entry name" value="CYTOPLASMIC PROTEIN"/>
    <property type="match status" value="1"/>
</dbReference>
<comment type="caution">
    <text evidence="2">The sequence shown here is derived from an EMBL/GenBank/DDBJ whole genome shotgun (WGS) entry which is preliminary data.</text>
</comment>
<evidence type="ECO:0000313" key="3">
    <source>
        <dbReference type="Proteomes" id="UP000694300"/>
    </source>
</evidence>
<evidence type="ECO:0000313" key="2">
    <source>
        <dbReference type="EMBL" id="MBW0127030.1"/>
    </source>
</evidence>
<keyword evidence="3" id="KW-1185">Reference proteome</keyword>
<gene>
    <name evidence="2" type="ORF">I4I82_04960</name>
</gene>
<dbReference type="PANTHER" id="PTHR34846">
    <property type="entry name" value="4-CARBOXYMUCONOLACTONE DECARBOXYLASE FAMILY PROTEIN (AFU_ORTHOLOGUE AFUA_6G11590)"/>
    <property type="match status" value="1"/>
</dbReference>
<evidence type="ECO:0000259" key="1">
    <source>
        <dbReference type="Pfam" id="PF02627"/>
    </source>
</evidence>
<proteinExistence type="predicted"/>
<dbReference type="InterPro" id="IPR003779">
    <property type="entry name" value="CMD-like"/>
</dbReference>
<name>A0ABS6U461_9PSEU</name>
<reference evidence="2 3" key="1">
    <citation type="submission" date="2020-11" db="EMBL/GenBank/DDBJ databases">
        <title>Pseudonocardia abyssalis sp. nov. and Pseudonocardia oceani sp. nov., description and phylogenomic analysis of two novel actinomycetes isolated from the deep Southern Ocean.</title>
        <authorList>
            <person name="Parra J."/>
        </authorList>
    </citation>
    <scope>NUCLEOTIDE SEQUENCE [LARGE SCALE GENOMIC DNA]</scope>
    <source>
        <strain evidence="3">KRD185</strain>
    </source>
</reference>
<feature type="domain" description="Carboxymuconolactone decarboxylase-like" evidence="1">
    <location>
        <begin position="40"/>
        <end position="122"/>
    </location>
</feature>
<sequence length="198" mass="21209">MARLHAVPPAHFDPALRAALGPALDDPQGLGLLRVLAQRPDVTAAFLAFRSALTATSTLPPRLVELVRLRIAFHNQCRSCMALRTASGAADGVTEDLVCSLEEPQEAPDLTGAEKAALRYADLFATDHLAAGDAVFDLLRTHFGEPEIVELGVQIAVFVGFGRLSATWDVVDDLPERFHDRDAAVAPWGAGTVVADHR</sequence>
<accession>A0ABS6U461</accession>
<protein>
    <submittedName>
        <fullName evidence="2">Carboxymuconolactone decarboxylase family protein</fullName>
    </submittedName>
</protein>
<dbReference type="EMBL" id="JADQDF010000001">
    <property type="protein sequence ID" value="MBW0127030.1"/>
    <property type="molecule type" value="Genomic_DNA"/>
</dbReference>
<dbReference type="Pfam" id="PF02627">
    <property type="entry name" value="CMD"/>
    <property type="match status" value="1"/>
</dbReference>
<organism evidence="2 3">
    <name type="scientific">Pseudonocardia oceani</name>
    <dbReference type="NCBI Taxonomy" id="2792013"/>
    <lineage>
        <taxon>Bacteria</taxon>
        <taxon>Bacillati</taxon>
        <taxon>Actinomycetota</taxon>
        <taxon>Actinomycetes</taxon>
        <taxon>Pseudonocardiales</taxon>
        <taxon>Pseudonocardiaceae</taxon>
        <taxon>Pseudonocardia</taxon>
    </lineage>
</organism>